<dbReference type="AlphaFoldDB" id="A0ABD1U9L9"/>
<feature type="compositionally biased region" description="Basic and acidic residues" evidence="1">
    <location>
        <begin position="42"/>
        <end position="58"/>
    </location>
</feature>
<evidence type="ECO:0000313" key="2">
    <source>
        <dbReference type="EMBL" id="KAL2521712.1"/>
    </source>
</evidence>
<sequence length="133" mass="14982">MEDMKVVPKSSNNPPEKNIQGEDDAIANKHQKLETSSPADGKVAELEDRRAAKRKAIEELEDDEYYTSESDDSDSDFSDGLDTDLEENLVVYDHLNDEYYSTSESDDSDSDFSDGLDTYSEEDLDNILPSIKE</sequence>
<comment type="caution">
    <text evidence="2">The sequence shown here is derived from an EMBL/GenBank/DDBJ whole genome shotgun (WGS) entry which is preliminary data.</text>
</comment>
<feature type="region of interest" description="Disordered" evidence="1">
    <location>
        <begin position="97"/>
        <end position="133"/>
    </location>
</feature>
<feature type="region of interest" description="Disordered" evidence="1">
    <location>
        <begin position="1"/>
        <end position="85"/>
    </location>
</feature>
<evidence type="ECO:0000256" key="1">
    <source>
        <dbReference type="SAM" id="MobiDB-lite"/>
    </source>
</evidence>
<proteinExistence type="predicted"/>
<keyword evidence="3" id="KW-1185">Reference proteome</keyword>
<accession>A0ABD1U9L9</accession>
<evidence type="ECO:0000313" key="3">
    <source>
        <dbReference type="Proteomes" id="UP001604277"/>
    </source>
</evidence>
<name>A0ABD1U9L9_9LAMI</name>
<organism evidence="2 3">
    <name type="scientific">Forsythia ovata</name>
    <dbReference type="NCBI Taxonomy" id="205694"/>
    <lineage>
        <taxon>Eukaryota</taxon>
        <taxon>Viridiplantae</taxon>
        <taxon>Streptophyta</taxon>
        <taxon>Embryophyta</taxon>
        <taxon>Tracheophyta</taxon>
        <taxon>Spermatophyta</taxon>
        <taxon>Magnoliopsida</taxon>
        <taxon>eudicotyledons</taxon>
        <taxon>Gunneridae</taxon>
        <taxon>Pentapetalae</taxon>
        <taxon>asterids</taxon>
        <taxon>lamiids</taxon>
        <taxon>Lamiales</taxon>
        <taxon>Oleaceae</taxon>
        <taxon>Forsythieae</taxon>
        <taxon>Forsythia</taxon>
    </lineage>
</organism>
<dbReference type="EMBL" id="JBFOLJ010000007">
    <property type="protein sequence ID" value="KAL2521712.1"/>
    <property type="molecule type" value="Genomic_DNA"/>
</dbReference>
<feature type="compositionally biased region" description="Acidic residues" evidence="1">
    <location>
        <begin position="104"/>
        <end position="125"/>
    </location>
</feature>
<protein>
    <submittedName>
        <fullName evidence="2">Uncharacterized protein</fullName>
    </submittedName>
</protein>
<gene>
    <name evidence="2" type="ORF">Fot_25635</name>
</gene>
<reference evidence="3" key="1">
    <citation type="submission" date="2024-07" db="EMBL/GenBank/DDBJ databases">
        <title>Two chromosome-level genome assemblies of Korean endemic species Abeliophyllum distichum and Forsythia ovata (Oleaceae).</title>
        <authorList>
            <person name="Jang H."/>
        </authorList>
    </citation>
    <scope>NUCLEOTIDE SEQUENCE [LARGE SCALE GENOMIC DNA]</scope>
</reference>
<feature type="compositionally biased region" description="Acidic residues" evidence="1">
    <location>
        <begin position="59"/>
        <end position="85"/>
    </location>
</feature>
<dbReference type="Proteomes" id="UP001604277">
    <property type="component" value="Unassembled WGS sequence"/>
</dbReference>